<accession>A0A7W9W7P4</accession>
<dbReference type="Gene3D" id="3.30.70.1230">
    <property type="entry name" value="Nucleotide cyclase"/>
    <property type="match status" value="1"/>
</dbReference>
<dbReference type="InterPro" id="IPR002182">
    <property type="entry name" value="NB-ARC"/>
</dbReference>
<dbReference type="Gene3D" id="1.25.40.10">
    <property type="entry name" value="Tetratricopeptide repeat domain"/>
    <property type="match status" value="2"/>
</dbReference>
<comment type="caution">
    <text evidence="2">The sequence shown here is derived from an EMBL/GenBank/DDBJ whole genome shotgun (WGS) entry which is preliminary data.</text>
</comment>
<keyword evidence="3" id="KW-1185">Reference proteome</keyword>
<dbReference type="GO" id="GO:0009190">
    <property type="term" value="P:cyclic nucleotide biosynthetic process"/>
    <property type="evidence" value="ECO:0007669"/>
    <property type="project" value="InterPro"/>
</dbReference>
<dbReference type="SUPFAM" id="SSF48452">
    <property type="entry name" value="TPR-like"/>
    <property type="match status" value="2"/>
</dbReference>
<name>A0A7W9W7P4_ARMRO</name>
<proteinExistence type="predicted"/>
<dbReference type="GO" id="GO:0043531">
    <property type="term" value="F:ADP binding"/>
    <property type="evidence" value="ECO:0007669"/>
    <property type="project" value="InterPro"/>
</dbReference>
<dbReference type="GO" id="GO:0035556">
    <property type="term" value="P:intracellular signal transduction"/>
    <property type="evidence" value="ECO:0007669"/>
    <property type="project" value="InterPro"/>
</dbReference>
<dbReference type="GO" id="GO:0004016">
    <property type="term" value="F:adenylate cyclase activity"/>
    <property type="evidence" value="ECO:0007669"/>
    <property type="project" value="UniProtKB-ARBA"/>
</dbReference>
<dbReference type="SUPFAM" id="SSF55073">
    <property type="entry name" value="Nucleotide cyclase"/>
    <property type="match status" value="1"/>
</dbReference>
<dbReference type="Gene3D" id="3.40.50.300">
    <property type="entry name" value="P-loop containing nucleotide triphosphate hydrolases"/>
    <property type="match status" value="1"/>
</dbReference>
<gene>
    <name evidence="2" type="ORF">HNQ39_004505</name>
</gene>
<organism evidence="2 3">
    <name type="scientific">Armatimonas rosea</name>
    <dbReference type="NCBI Taxonomy" id="685828"/>
    <lineage>
        <taxon>Bacteria</taxon>
        <taxon>Bacillati</taxon>
        <taxon>Armatimonadota</taxon>
        <taxon>Armatimonadia</taxon>
        <taxon>Armatimonadales</taxon>
        <taxon>Armatimonadaceae</taxon>
        <taxon>Armatimonas</taxon>
    </lineage>
</organism>
<dbReference type="SUPFAM" id="SSF52540">
    <property type="entry name" value="P-loop containing nucleoside triphosphate hydrolases"/>
    <property type="match status" value="1"/>
</dbReference>
<dbReference type="InterPro" id="IPR029787">
    <property type="entry name" value="Nucleotide_cyclase"/>
</dbReference>
<dbReference type="CDD" id="cd07302">
    <property type="entry name" value="CHD"/>
    <property type="match status" value="1"/>
</dbReference>
<dbReference type="PANTHER" id="PTHR47691:SF3">
    <property type="entry name" value="HTH-TYPE TRANSCRIPTIONAL REGULATOR RV0890C-RELATED"/>
    <property type="match status" value="1"/>
</dbReference>
<dbReference type="AlphaFoldDB" id="A0A7W9W7P4"/>
<dbReference type="PROSITE" id="PS50125">
    <property type="entry name" value="GUANYLATE_CYCLASE_2"/>
    <property type="match status" value="1"/>
</dbReference>
<protein>
    <submittedName>
        <fullName evidence="2">Putative ATPase</fullName>
    </submittedName>
</protein>
<dbReference type="InterPro" id="IPR027417">
    <property type="entry name" value="P-loop_NTPase"/>
</dbReference>
<dbReference type="Pfam" id="PF00931">
    <property type="entry name" value="NB-ARC"/>
    <property type="match status" value="1"/>
</dbReference>
<evidence type="ECO:0000259" key="1">
    <source>
        <dbReference type="PROSITE" id="PS50125"/>
    </source>
</evidence>
<dbReference type="Pfam" id="PF13424">
    <property type="entry name" value="TPR_12"/>
    <property type="match status" value="1"/>
</dbReference>
<dbReference type="InterPro" id="IPR019734">
    <property type="entry name" value="TPR_rpt"/>
</dbReference>
<evidence type="ECO:0000313" key="3">
    <source>
        <dbReference type="Proteomes" id="UP000520814"/>
    </source>
</evidence>
<sequence length="892" mass="98304">MQTALARHDSLLREAAAANEGRVFKTIGDAFCIAFPTLADALRGALQAHQALYAQDWGQVGTVRVRLAIHGGTVQERDGDYFGTPLNRVARLRDAGHGGQLLISGHLRPQVTEPEFETLQWLDLGNHRLRGLEEPEPIFQLALPGLPTEFPPLKTESAHPHNLPSETTSFVGRRPDIIQIRNLLIEKKARLVTLTGLGGSGKSRLAIRAASDILWRYPDGIWYVDAVSLSHVEEFSSTLLHACGLTEDSKKTALQQLCERFKSSKALILVDGAERFEELADDIAVLLKGTEHLQVLATSRSVLYLSMEHEVGIEPLTLAESRELFVERAQQARPEFSLTTETEPILDTLCQTLEGVPLSIELAAAQVRLHALPELLDALSKRFELLATRLRDIHPRHRSLRSTIDWSYQSLTPEEQALFRSLSCFAGSFSTEAATAVCGPLTPGSSLTETLGRLRDKSLLRLAAAQHSTPTEPVRYLLQDSLREFGADALRETEPPPQQELLFSRHSQYYQSLVQERAQELRGAGQRAALSALERDAANIRAVQERLLSTGEVGDAARLAIHLWRFWEIRGWLREGRAQVQRLLQRESALDDPLTLAELLLTAGRLEWNSANAAKAIRYLERSVALSSQHPEPESQLTQRTALTVLGMIAYSRGDLLASDQHYEAALAVPSEDRSVSMALKTNLGINAMTRGENDRALQLFEECLAYRQSVGDLVREAHAWNCIGATSAALGQVERAIAAFETSHQMYEALGDPVHAAHAQINLGDLAGQSGDPARAQQHFEGALVVLRPLEEWRGITACQLGRAVLALQQEELAVAQALAQEALQISQQNGYQESVAQAQELLALAAFFTGQHDAARDNLQSAEALRDDIQLPRSSAQEQLLAPLLQSRTP</sequence>
<dbReference type="PANTHER" id="PTHR47691">
    <property type="entry name" value="REGULATOR-RELATED"/>
    <property type="match status" value="1"/>
</dbReference>
<dbReference type="Proteomes" id="UP000520814">
    <property type="component" value="Unassembled WGS sequence"/>
</dbReference>
<dbReference type="InterPro" id="IPR001054">
    <property type="entry name" value="A/G_cyclase"/>
</dbReference>
<dbReference type="InterPro" id="IPR011990">
    <property type="entry name" value="TPR-like_helical_dom_sf"/>
</dbReference>
<evidence type="ECO:0000313" key="2">
    <source>
        <dbReference type="EMBL" id="MBB6052684.1"/>
    </source>
</evidence>
<reference evidence="2 3" key="1">
    <citation type="submission" date="2020-08" db="EMBL/GenBank/DDBJ databases">
        <title>Genomic Encyclopedia of Type Strains, Phase IV (KMG-IV): sequencing the most valuable type-strain genomes for metagenomic binning, comparative biology and taxonomic classification.</title>
        <authorList>
            <person name="Goeker M."/>
        </authorList>
    </citation>
    <scope>NUCLEOTIDE SEQUENCE [LARGE SCALE GENOMIC DNA]</scope>
    <source>
        <strain evidence="2 3">DSM 23562</strain>
    </source>
</reference>
<dbReference type="EMBL" id="JACHGW010000004">
    <property type="protein sequence ID" value="MBB6052684.1"/>
    <property type="molecule type" value="Genomic_DNA"/>
</dbReference>
<feature type="domain" description="Guanylate cyclase" evidence="1">
    <location>
        <begin position="1"/>
        <end position="93"/>
    </location>
</feature>
<dbReference type="SMART" id="SM00028">
    <property type="entry name" value="TPR"/>
    <property type="match status" value="7"/>
</dbReference>